<comment type="caution">
    <text evidence="3">The sequence shown here is derived from an EMBL/GenBank/DDBJ whole genome shotgun (WGS) entry which is preliminary data.</text>
</comment>
<dbReference type="Pfam" id="PF00535">
    <property type="entry name" value="Glycos_transf_2"/>
    <property type="match status" value="1"/>
</dbReference>
<sequence>MDDRKVCFIMCVNNEELAERCKKNLWQLKIPEGFTVDIQIVTGASGLAAGYDGAMRQSDAKYKVYLHQDVHILHHHFIADIVRLFSDYPALGILGTVGAKALPSSVTWWDAEQKYGKVIDSHTGMLKPLEFLQPTGDYESVEALDGLLLATQYDLPWRQDWFDGWHFYDASQCQEFIASGYEVGIPRQHLPWCLHDCGFVNTANGFAEARQVFMESYGYGKSLGKHQFHRLGGGCNIHPTCDLFGTRGISLGDGVKLQSDCWMMLPYDNYSGDPRIIIGTGSDIGRRCNLSAVNRIAIGSQVIISPNVHISDHNLAYQNPDLPIRKQGVDSWSHTVTIGSGSWIGMNTVIAGQVSIGKGCVIGAGSVVVSGTVIPDYCVAAGTPARVIKQYDPITRRWRKTGVSSDEEDVLPAEDPSPPLLLSICIPTYNREQELDICLNSIYSQNARLQDFEVIVSDNASPDGTQELVRKYQSRYSNLRYFRNERNEGADYNFLKCAGYAHGEFIKLHGDDDYWLPGSLEALCSITEQNRDCSLIFLDILRNSGQIDRAAGISNYVQHVSIYSTFMSGIIMRRKEFEQIPTPDLFFHSNLNQVYLEFSILNITPDYCVYRRKLLSSSGKITGGYSFAQTFINSYLNILNYFLDKGLEASALAAEKKHIAYTFLLWWYNYMLERHLEQLKPGDFEEIFTAAYRDEAYFGDLQARVKMIQAKHGLV</sequence>
<dbReference type="CDD" id="cd00761">
    <property type="entry name" value="Glyco_tranf_GTA_type"/>
    <property type="match status" value="1"/>
</dbReference>
<protein>
    <submittedName>
        <fullName evidence="3">Glycosyltransferase</fullName>
    </submittedName>
</protein>
<name>A0ABX1YL14_9BACL</name>
<dbReference type="CDD" id="cd04647">
    <property type="entry name" value="LbH_MAT_like"/>
    <property type="match status" value="1"/>
</dbReference>
<dbReference type="Gene3D" id="2.160.10.10">
    <property type="entry name" value="Hexapeptide repeat proteins"/>
    <property type="match status" value="1"/>
</dbReference>
<keyword evidence="4" id="KW-1185">Reference proteome</keyword>
<gene>
    <name evidence="3" type="ORF">GC101_22100</name>
</gene>
<organism evidence="3 4">
    <name type="scientific">Paenibacillus phytohabitans</name>
    <dbReference type="NCBI Taxonomy" id="2654978"/>
    <lineage>
        <taxon>Bacteria</taxon>
        <taxon>Bacillati</taxon>
        <taxon>Bacillota</taxon>
        <taxon>Bacilli</taxon>
        <taxon>Bacillales</taxon>
        <taxon>Paenibacillaceae</taxon>
        <taxon>Paenibacillus</taxon>
    </lineage>
</organism>
<evidence type="ECO:0000313" key="4">
    <source>
        <dbReference type="Proteomes" id="UP000596857"/>
    </source>
</evidence>
<feature type="domain" description="Streptomycin biosynthesis protein StrF" evidence="2">
    <location>
        <begin position="7"/>
        <end position="217"/>
    </location>
</feature>
<dbReference type="InterPro" id="IPR001451">
    <property type="entry name" value="Hexapep"/>
</dbReference>
<dbReference type="InterPro" id="IPR001173">
    <property type="entry name" value="Glyco_trans_2-like"/>
</dbReference>
<evidence type="ECO:0000313" key="3">
    <source>
        <dbReference type="EMBL" id="NOU81558.1"/>
    </source>
</evidence>
<dbReference type="EMBL" id="WHOB01000066">
    <property type="protein sequence ID" value="NOU81558.1"/>
    <property type="molecule type" value="Genomic_DNA"/>
</dbReference>
<accession>A0ABX1YL14</accession>
<feature type="domain" description="Glycosyltransferase 2-like" evidence="1">
    <location>
        <begin position="423"/>
        <end position="533"/>
    </location>
</feature>
<dbReference type="InterPro" id="IPR051159">
    <property type="entry name" value="Hexapeptide_acetyltransf"/>
</dbReference>
<dbReference type="Proteomes" id="UP000596857">
    <property type="component" value="Unassembled WGS sequence"/>
</dbReference>
<proteinExistence type="predicted"/>
<dbReference type="PANTHER" id="PTHR23416:SF78">
    <property type="entry name" value="LIPOPOLYSACCHARIDE BIOSYNTHESIS O-ACETYL TRANSFERASE WBBJ-RELATED"/>
    <property type="match status" value="1"/>
</dbReference>
<dbReference type="Pfam" id="PF13712">
    <property type="entry name" value="Glyco_tranf_2_5"/>
    <property type="match status" value="1"/>
</dbReference>
<dbReference type="RefSeq" id="WP_171719032.1">
    <property type="nucleotide sequence ID" value="NZ_WHOB01000066.1"/>
</dbReference>
<evidence type="ECO:0000259" key="2">
    <source>
        <dbReference type="Pfam" id="PF13712"/>
    </source>
</evidence>
<dbReference type="Pfam" id="PF00132">
    <property type="entry name" value="Hexapep"/>
    <property type="match status" value="1"/>
</dbReference>
<dbReference type="Gene3D" id="3.90.550.10">
    <property type="entry name" value="Spore Coat Polysaccharide Biosynthesis Protein SpsA, Chain A"/>
    <property type="match status" value="2"/>
</dbReference>
<dbReference type="PANTHER" id="PTHR23416">
    <property type="entry name" value="SIALIC ACID SYNTHASE-RELATED"/>
    <property type="match status" value="1"/>
</dbReference>
<dbReference type="InterPro" id="IPR059123">
    <property type="entry name" value="StrF_dom"/>
</dbReference>
<dbReference type="SUPFAM" id="SSF53448">
    <property type="entry name" value="Nucleotide-diphospho-sugar transferases"/>
    <property type="match status" value="1"/>
</dbReference>
<dbReference type="InterPro" id="IPR029044">
    <property type="entry name" value="Nucleotide-diphossugar_trans"/>
</dbReference>
<reference evidence="3 4" key="1">
    <citation type="submission" date="2019-10" db="EMBL/GenBank/DDBJ databases">
        <title>Description of Paenibacillus terricola sp. nov.</title>
        <authorList>
            <person name="Carlier A."/>
            <person name="Qi S."/>
        </authorList>
    </citation>
    <scope>NUCLEOTIDE SEQUENCE [LARGE SCALE GENOMIC DNA]</scope>
    <source>
        <strain evidence="3 4">LMG 31459</strain>
    </source>
</reference>
<dbReference type="InterPro" id="IPR011004">
    <property type="entry name" value="Trimer_LpxA-like_sf"/>
</dbReference>
<evidence type="ECO:0000259" key="1">
    <source>
        <dbReference type="Pfam" id="PF00535"/>
    </source>
</evidence>
<dbReference type="SUPFAM" id="SSF51161">
    <property type="entry name" value="Trimeric LpxA-like enzymes"/>
    <property type="match status" value="1"/>
</dbReference>